<dbReference type="PROSITE" id="PS51257">
    <property type="entry name" value="PROKAR_LIPOPROTEIN"/>
    <property type="match status" value="1"/>
</dbReference>
<dbReference type="PROSITE" id="PS50914">
    <property type="entry name" value="BON"/>
    <property type="match status" value="2"/>
</dbReference>
<dbReference type="PANTHER" id="PTHR34606">
    <property type="entry name" value="BON DOMAIN-CONTAINING PROTEIN"/>
    <property type="match status" value="1"/>
</dbReference>
<sequence length="192" mass="20840">MKKLLIATSLASLASLVVLSGCSSLISATREEPIQEDKGHRTLGNYLEDEVIETKTLVNINKGSVGLRNAHVGATSYNGLVLLTGQVPSAATRDEAERIASQIREVRKVHNELEIAGPTSGIVRSNDAYLTSRVKLQLLAERNINGSRIKVVTENSTVFLMGLVSQKEADIAVRLVRTITGVQKIVKAFEYI</sequence>
<dbReference type="Proteomes" id="UP000078070">
    <property type="component" value="Chromosome"/>
</dbReference>
<dbReference type="Gene3D" id="3.30.1340.30">
    <property type="match status" value="1"/>
</dbReference>
<dbReference type="OrthoDB" id="9783990at2"/>
<feature type="domain" description="BON" evidence="2">
    <location>
        <begin position="126"/>
        <end position="192"/>
    </location>
</feature>
<evidence type="ECO:0000313" key="3">
    <source>
        <dbReference type="EMBL" id="ANG61940.1"/>
    </source>
</evidence>
<dbReference type="Pfam" id="PF04972">
    <property type="entry name" value="BON"/>
    <property type="match status" value="2"/>
</dbReference>
<feature type="domain" description="BON" evidence="2">
    <location>
        <begin position="48"/>
        <end position="117"/>
    </location>
</feature>
<dbReference type="EMBL" id="CP015839">
    <property type="protein sequence ID" value="ANG61940.1"/>
    <property type="molecule type" value="Genomic_DNA"/>
</dbReference>
<protein>
    <submittedName>
        <fullName evidence="3">Phospholipid-binding protein</fullName>
    </submittedName>
</protein>
<dbReference type="InterPro" id="IPR051686">
    <property type="entry name" value="Lipoprotein_DolP"/>
</dbReference>
<reference evidence="4" key="1">
    <citation type="submission" date="2016-05" db="EMBL/GenBank/DDBJ databases">
        <authorList>
            <person name="Baek K."/>
            <person name="Yang S.-J."/>
        </authorList>
    </citation>
    <scope>NUCLEOTIDE SEQUENCE [LARGE SCALE GENOMIC DNA]</scope>
    <source>
        <strain evidence="4">ST58-10</strain>
    </source>
</reference>
<organism evidence="3 4">
    <name type="scientific">Marinobacterium aestuarii</name>
    <dbReference type="NCBI Taxonomy" id="1821621"/>
    <lineage>
        <taxon>Bacteria</taxon>
        <taxon>Pseudomonadati</taxon>
        <taxon>Pseudomonadota</taxon>
        <taxon>Gammaproteobacteria</taxon>
        <taxon>Oceanospirillales</taxon>
        <taxon>Oceanospirillaceae</taxon>
        <taxon>Marinobacterium</taxon>
    </lineage>
</organism>
<dbReference type="PANTHER" id="PTHR34606:SF4">
    <property type="entry name" value="OUTER MEMBRANE LIPOPROTEIN DOLP"/>
    <property type="match status" value="1"/>
</dbReference>
<name>A0A1A9EW15_9GAMM</name>
<dbReference type="KEGG" id="mars:A8C75_05195"/>
<evidence type="ECO:0000256" key="1">
    <source>
        <dbReference type="SAM" id="SignalP"/>
    </source>
</evidence>
<keyword evidence="1" id="KW-0732">Signal</keyword>
<gene>
    <name evidence="3" type="ORF">A8C75_05195</name>
</gene>
<evidence type="ECO:0000313" key="4">
    <source>
        <dbReference type="Proteomes" id="UP000078070"/>
    </source>
</evidence>
<proteinExistence type="predicted"/>
<dbReference type="RefSeq" id="WP_067379082.1">
    <property type="nucleotide sequence ID" value="NZ_CP015839.1"/>
</dbReference>
<dbReference type="STRING" id="1821621.A8C75_05195"/>
<dbReference type="InterPro" id="IPR007055">
    <property type="entry name" value="BON_dom"/>
</dbReference>
<keyword evidence="4" id="KW-1185">Reference proteome</keyword>
<reference evidence="3 4" key="2">
    <citation type="journal article" date="2018" name="Int. J. Syst. Evol. Microbiol.">
        <title>Marinobacterium aestuarii sp. nov., a benzene-degrading marine bacterium isolated from estuary sediment.</title>
        <authorList>
            <person name="Bae S.S."/>
            <person name="Jung J."/>
            <person name="Chung D."/>
            <person name="Baek K."/>
        </authorList>
    </citation>
    <scope>NUCLEOTIDE SEQUENCE [LARGE SCALE GENOMIC DNA]</scope>
    <source>
        <strain evidence="3 4">ST58-10</strain>
    </source>
</reference>
<dbReference type="AlphaFoldDB" id="A0A1A9EW15"/>
<feature type="chain" id="PRO_5008386486" evidence="1">
    <location>
        <begin position="21"/>
        <end position="192"/>
    </location>
</feature>
<evidence type="ECO:0000259" key="2">
    <source>
        <dbReference type="PROSITE" id="PS50914"/>
    </source>
</evidence>
<accession>A0A1A9EW15</accession>
<feature type="signal peptide" evidence="1">
    <location>
        <begin position="1"/>
        <end position="20"/>
    </location>
</feature>